<feature type="transmembrane region" description="Helical" evidence="6">
    <location>
        <begin position="120"/>
        <end position="145"/>
    </location>
</feature>
<evidence type="ECO:0000256" key="3">
    <source>
        <dbReference type="ARBA" id="ARBA00022692"/>
    </source>
</evidence>
<comment type="subcellular location">
    <subcellularLocation>
        <location evidence="1">Cell membrane</location>
        <topology evidence="1">Multi-pass membrane protein</topology>
    </subcellularLocation>
</comment>
<dbReference type="InterPro" id="IPR001123">
    <property type="entry name" value="LeuE-type"/>
</dbReference>
<evidence type="ECO:0000256" key="6">
    <source>
        <dbReference type="SAM" id="Phobius"/>
    </source>
</evidence>
<dbReference type="GO" id="GO:0015171">
    <property type="term" value="F:amino acid transmembrane transporter activity"/>
    <property type="evidence" value="ECO:0007669"/>
    <property type="project" value="TreeGrafter"/>
</dbReference>
<dbReference type="Pfam" id="PF01810">
    <property type="entry name" value="LysE"/>
    <property type="match status" value="1"/>
</dbReference>
<keyword evidence="4 6" id="KW-1133">Transmembrane helix</keyword>
<evidence type="ECO:0000256" key="1">
    <source>
        <dbReference type="ARBA" id="ARBA00004651"/>
    </source>
</evidence>
<dbReference type="GO" id="GO:0005886">
    <property type="term" value="C:plasma membrane"/>
    <property type="evidence" value="ECO:0007669"/>
    <property type="project" value="UniProtKB-SubCell"/>
</dbReference>
<feature type="transmembrane region" description="Helical" evidence="6">
    <location>
        <begin position="72"/>
        <end position="91"/>
    </location>
</feature>
<dbReference type="AlphaFoldDB" id="A0A6J7SQF0"/>
<name>A0A6J7SQF0_9ZZZZ</name>
<keyword evidence="2" id="KW-1003">Cell membrane</keyword>
<accession>A0A6J7SQF0</accession>
<dbReference type="PANTHER" id="PTHR30086:SF20">
    <property type="entry name" value="ARGININE EXPORTER PROTEIN ARGO-RELATED"/>
    <property type="match status" value="1"/>
</dbReference>
<keyword evidence="3 6" id="KW-0812">Transmembrane</keyword>
<sequence>MNYGVLASGVGFGFLIAAQVGPIWILALRTGIRSGFLASFGIGCGAAVIDTIYCILGALGAAAILATPSSQRFVSITGSIVIGYLGVRGVVLKRMKKRKGISDEIPLASETFFTSFRLSILATAANPFTIISWVALLAAASTYIHTLNAKITFAAGVGVGSLAFFLALAIAAAQLGKRLRPRLIDWIDQVATALFFLFALALAYRAFTI</sequence>
<feature type="transmembrane region" description="Helical" evidence="6">
    <location>
        <begin position="186"/>
        <end position="207"/>
    </location>
</feature>
<keyword evidence="5 6" id="KW-0472">Membrane</keyword>
<evidence type="ECO:0000256" key="4">
    <source>
        <dbReference type="ARBA" id="ARBA00022989"/>
    </source>
</evidence>
<evidence type="ECO:0000256" key="5">
    <source>
        <dbReference type="ARBA" id="ARBA00023136"/>
    </source>
</evidence>
<dbReference type="PANTHER" id="PTHR30086">
    <property type="entry name" value="ARGININE EXPORTER PROTEIN ARGO"/>
    <property type="match status" value="1"/>
</dbReference>
<evidence type="ECO:0000256" key="2">
    <source>
        <dbReference type="ARBA" id="ARBA00022475"/>
    </source>
</evidence>
<organism evidence="7">
    <name type="scientific">freshwater metagenome</name>
    <dbReference type="NCBI Taxonomy" id="449393"/>
    <lineage>
        <taxon>unclassified sequences</taxon>
        <taxon>metagenomes</taxon>
        <taxon>ecological metagenomes</taxon>
    </lineage>
</organism>
<reference evidence="7" key="1">
    <citation type="submission" date="2020-05" db="EMBL/GenBank/DDBJ databases">
        <authorList>
            <person name="Chiriac C."/>
            <person name="Salcher M."/>
            <person name="Ghai R."/>
            <person name="Kavagutti S V."/>
        </authorList>
    </citation>
    <scope>NUCLEOTIDE SEQUENCE</scope>
</reference>
<gene>
    <name evidence="7" type="ORF">UFOPK4234_01500</name>
</gene>
<feature type="transmembrane region" description="Helical" evidence="6">
    <location>
        <begin position="6"/>
        <end position="28"/>
    </location>
</feature>
<proteinExistence type="predicted"/>
<protein>
    <submittedName>
        <fullName evidence="7">Unannotated protein</fullName>
    </submittedName>
</protein>
<feature type="transmembrane region" description="Helical" evidence="6">
    <location>
        <begin position="151"/>
        <end position="174"/>
    </location>
</feature>
<dbReference type="EMBL" id="CAFBQA010000122">
    <property type="protein sequence ID" value="CAB5042458.1"/>
    <property type="molecule type" value="Genomic_DNA"/>
</dbReference>
<evidence type="ECO:0000313" key="7">
    <source>
        <dbReference type="EMBL" id="CAB5042458.1"/>
    </source>
</evidence>
<feature type="transmembrane region" description="Helical" evidence="6">
    <location>
        <begin position="40"/>
        <end position="66"/>
    </location>
</feature>